<protein>
    <submittedName>
        <fullName evidence="2">Protein YhgI</fullName>
    </submittedName>
</protein>
<dbReference type="RefSeq" id="WP_015819763.1">
    <property type="nucleotide sequence ID" value="NC_012997.1"/>
</dbReference>
<dbReference type="KEGG" id="ttu:TERTU_2587"/>
<dbReference type="GeneID" id="58410072"/>
<sequence>MLSAIKDFFRSELQSSPHETNEQRRNLACAALLLEVAIVDQKLDRSELNTLKRVLTQSFNLSNEQCEKLITLAESQQADATSTYQFTQLVNEFCTDEEKYLLIRGMWSIAYADGSLDKYEEYIIRKVAELIYVSHSQFIRAKLEVRPD</sequence>
<name>C5BLR9_TERTT</name>
<keyword evidence="3" id="KW-1185">Reference proteome</keyword>
<reference evidence="2 3" key="1">
    <citation type="journal article" date="2009" name="PLoS ONE">
        <title>The complete genome of Teredinibacter turnerae T7901: an intracellular endosymbiont of marine wood-boring bivalves (shipworms).</title>
        <authorList>
            <person name="Yang J.C."/>
            <person name="Madupu R."/>
            <person name="Durkin A.S."/>
            <person name="Ekborg N.A."/>
            <person name="Pedamallu C.S."/>
            <person name="Hostetler J.B."/>
            <person name="Radune D."/>
            <person name="Toms B.S."/>
            <person name="Henrissat B."/>
            <person name="Coutinho P.M."/>
            <person name="Schwarz S."/>
            <person name="Field L."/>
            <person name="Trindade-Silva A.E."/>
            <person name="Soares C.A.G."/>
            <person name="Elshahawi S."/>
            <person name="Hanora A."/>
            <person name="Schmidt E.W."/>
            <person name="Haygood M.G."/>
            <person name="Posfai J."/>
            <person name="Benner J."/>
            <person name="Madinger C."/>
            <person name="Nove J."/>
            <person name="Anton B."/>
            <person name="Chaudhary K."/>
            <person name="Foster J."/>
            <person name="Holman A."/>
            <person name="Kumar S."/>
            <person name="Lessard P.A."/>
            <person name="Luyten Y.A."/>
            <person name="Slatko B."/>
            <person name="Wood N."/>
            <person name="Wu B."/>
            <person name="Teplitski M."/>
            <person name="Mougous J.D."/>
            <person name="Ward N."/>
            <person name="Eisen J.A."/>
            <person name="Badger J.H."/>
            <person name="Distel D.L."/>
        </authorList>
    </citation>
    <scope>NUCLEOTIDE SEQUENCE [LARGE SCALE GENOMIC DNA]</scope>
    <source>
        <strain evidence="3">ATCC 39867 / T7901</strain>
    </source>
</reference>
<dbReference type="eggNOG" id="COG4103">
    <property type="taxonomic scope" value="Bacteria"/>
</dbReference>
<feature type="domain" description="Co-chaperone DjlA N-terminal" evidence="1">
    <location>
        <begin position="27"/>
        <end position="142"/>
    </location>
</feature>
<dbReference type="HOGENOM" id="CLU_111095_2_0_6"/>
<dbReference type="Proteomes" id="UP000009080">
    <property type="component" value="Chromosome"/>
</dbReference>
<evidence type="ECO:0000313" key="3">
    <source>
        <dbReference type="Proteomes" id="UP000009080"/>
    </source>
</evidence>
<gene>
    <name evidence="2" type="ordered locus">TERTU_2587</name>
</gene>
<dbReference type="AlphaFoldDB" id="C5BLR9"/>
<dbReference type="SUPFAM" id="SSF158682">
    <property type="entry name" value="TerB-like"/>
    <property type="match status" value="1"/>
</dbReference>
<dbReference type="InterPro" id="IPR029024">
    <property type="entry name" value="TerB-like"/>
</dbReference>
<evidence type="ECO:0000259" key="1">
    <source>
        <dbReference type="Pfam" id="PF05099"/>
    </source>
</evidence>
<dbReference type="CDD" id="cd07313">
    <property type="entry name" value="terB_like_2"/>
    <property type="match status" value="1"/>
</dbReference>
<proteinExistence type="predicted"/>
<dbReference type="STRING" id="377629.TERTU_2587"/>
<dbReference type="Gene3D" id="1.10.3680.10">
    <property type="entry name" value="TerB-like"/>
    <property type="match status" value="1"/>
</dbReference>
<dbReference type="OrthoDB" id="5294347at2"/>
<organism evidence="2 3">
    <name type="scientific">Teredinibacter turnerae (strain ATCC 39867 / T7901)</name>
    <dbReference type="NCBI Taxonomy" id="377629"/>
    <lineage>
        <taxon>Bacteria</taxon>
        <taxon>Pseudomonadati</taxon>
        <taxon>Pseudomonadota</taxon>
        <taxon>Gammaproteobacteria</taxon>
        <taxon>Cellvibrionales</taxon>
        <taxon>Cellvibrionaceae</taxon>
        <taxon>Teredinibacter</taxon>
    </lineage>
</organism>
<accession>C5BLR9</accession>
<dbReference type="InterPro" id="IPR007791">
    <property type="entry name" value="DjlA_N"/>
</dbReference>
<dbReference type="EMBL" id="CP001614">
    <property type="protein sequence ID" value="ACR13648.1"/>
    <property type="molecule type" value="Genomic_DNA"/>
</dbReference>
<dbReference type="Pfam" id="PF05099">
    <property type="entry name" value="TerB"/>
    <property type="match status" value="1"/>
</dbReference>
<evidence type="ECO:0000313" key="2">
    <source>
        <dbReference type="EMBL" id="ACR13648.1"/>
    </source>
</evidence>